<feature type="compositionally biased region" description="Polar residues" evidence="1">
    <location>
        <begin position="146"/>
        <end position="160"/>
    </location>
</feature>
<evidence type="ECO:0000313" key="2">
    <source>
        <dbReference type="EMBL" id="RMZ73441.1"/>
    </source>
</evidence>
<feature type="compositionally biased region" description="Basic and acidic residues" evidence="1">
    <location>
        <begin position="71"/>
        <end position="90"/>
    </location>
</feature>
<feature type="compositionally biased region" description="Acidic residues" evidence="1">
    <location>
        <begin position="113"/>
        <end position="126"/>
    </location>
</feature>
<feature type="region of interest" description="Disordered" evidence="1">
    <location>
        <begin position="1"/>
        <end position="176"/>
    </location>
</feature>
<evidence type="ECO:0000313" key="3">
    <source>
        <dbReference type="Proteomes" id="UP000265663"/>
    </source>
</evidence>
<keyword evidence="3" id="KW-1185">Reference proteome</keyword>
<proteinExistence type="predicted"/>
<reference evidence="2 3" key="1">
    <citation type="journal article" date="2014" name="PLoS ONE">
        <title>De novo Genome Assembly of the Fungal Plant Pathogen Pyrenophora semeniperda.</title>
        <authorList>
            <person name="Soliai M.M."/>
            <person name="Meyer S.E."/>
            <person name="Udall J.A."/>
            <person name="Elzinga D.E."/>
            <person name="Hermansen R.A."/>
            <person name="Bodily P.M."/>
            <person name="Hart A.A."/>
            <person name="Coleman C.E."/>
        </authorList>
    </citation>
    <scope>NUCLEOTIDE SEQUENCE [LARGE SCALE GENOMIC DNA]</scope>
    <source>
        <strain evidence="2 3">CCB06</strain>
        <tissue evidence="2">Mycelium</tissue>
    </source>
</reference>
<keyword evidence="2" id="KW-0396">Initiation factor</keyword>
<name>A0A3M7MFZ0_9PLEO</name>
<dbReference type="AlphaFoldDB" id="A0A3M7MFZ0"/>
<feature type="region of interest" description="Disordered" evidence="1">
    <location>
        <begin position="196"/>
        <end position="217"/>
    </location>
</feature>
<sequence>MPTHTPSPHRFLAPNPPSTQKSQKPHSSLRNALAIQTPTFARKPAKSPELQFKQLTPAKRFVVAPAQHKTTAAEHGKGEDKNDAAQRQQHEQATPRPKPPRKFERVESIEASQELETDDDEDEEMLFDTAARNKRRRTSPPSSPSLQESAQPQTPAPTTNRFKAPPPRTPAPFPSIATVTATTPVSASASHRPHFILPVLPTSPPKPAKPPPDIFSPSRKVAKYTPGGMASTVTSWIIETANTGFAAQDRSAVTWGRDREDGVKIRVRITELSKSGAQGGANDGVGCYAGGVVFARGHIQPAMHNESRASIIMAGDEELNVLVAGQGGARGSGGVRVKIGSLLGVRLPAWDVDIRGRKWLVAVDWILL</sequence>
<keyword evidence="2" id="KW-0648">Protein biosynthesis</keyword>
<evidence type="ECO:0000256" key="1">
    <source>
        <dbReference type="SAM" id="MobiDB-lite"/>
    </source>
</evidence>
<feature type="compositionally biased region" description="Pro residues" evidence="1">
    <location>
        <begin position="201"/>
        <end position="214"/>
    </location>
</feature>
<organism evidence="2 3">
    <name type="scientific">Pyrenophora seminiperda CCB06</name>
    <dbReference type="NCBI Taxonomy" id="1302712"/>
    <lineage>
        <taxon>Eukaryota</taxon>
        <taxon>Fungi</taxon>
        <taxon>Dikarya</taxon>
        <taxon>Ascomycota</taxon>
        <taxon>Pezizomycotina</taxon>
        <taxon>Dothideomycetes</taxon>
        <taxon>Pleosporomycetidae</taxon>
        <taxon>Pleosporales</taxon>
        <taxon>Pleosporineae</taxon>
        <taxon>Pleosporaceae</taxon>
        <taxon>Pyrenophora</taxon>
    </lineage>
</organism>
<protein>
    <submittedName>
        <fullName evidence="2">Eukaryotic translation initiation factor 4E</fullName>
    </submittedName>
</protein>
<gene>
    <name evidence="2" type="ORF">GMOD_00007949</name>
</gene>
<dbReference type="EMBL" id="KE747840">
    <property type="protein sequence ID" value="RMZ73441.1"/>
    <property type="molecule type" value="Genomic_DNA"/>
</dbReference>
<feature type="compositionally biased region" description="Polar residues" evidence="1">
    <location>
        <begin position="18"/>
        <end position="39"/>
    </location>
</feature>
<dbReference type="Proteomes" id="UP000265663">
    <property type="component" value="Unassembled WGS sequence"/>
</dbReference>
<dbReference type="GO" id="GO:0003743">
    <property type="term" value="F:translation initiation factor activity"/>
    <property type="evidence" value="ECO:0007669"/>
    <property type="project" value="UniProtKB-KW"/>
</dbReference>
<feature type="compositionally biased region" description="Pro residues" evidence="1">
    <location>
        <begin position="164"/>
        <end position="173"/>
    </location>
</feature>
<accession>A0A3M7MFZ0</accession>
<dbReference type="OrthoDB" id="5389296at2759"/>